<protein>
    <submittedName>
        <fullName evidence="1">Histidine kinase</fullName>
    </submittedName>
</protein>
<accession>A0A2V4N144</accession>
<keyword evidence="1" id="KW-0418">Kinase</keyword>
<reference evidence="1 2" key="1">
    <citation type="submission" date="2018-03" db="EMBL/GenBank/DDBJ databases">
        <title>Bioinformatic expansion and discovery of thiopeptide antibiotics.</title>
        <authorList>
            <person name="Schwalen C.J."/>
            <person name="Hudson G.A."/>
            <person name="Mitchell D.A."/>
        </authorList>
    </citation>
    <scope>NUCLEOTIDE SEQUENCE [LARGE SCALE GENOMIC DNA]</scope>
    <source>
        <strain evidence="1 2">ATCC 21389</strain>
    </source>
</reference>
<organism evidence="1 2">
    <name type="scientific">Streptomyces tateyamensis</name>
    <dbReference type="NCBI Taxonomy" id="565073"/>
    <lineage>
        <taxon>Bacteria</taxon>
        <taxon>Bacillati</taxon>
        <taxon>Actinomycetota</taxon>
        <taxon>Actinomycetes</taxon>
        <taxon>Kitasatosporales</taxon>
        <taxon>Streptomycetaceae</taxon>
        <taxon>Streptomyces</taxon>
    </lineage>
</organism>
<name>A0A2V4N144_9ACTN</name>
<dbReference type="Proteomes" id="UP000248039">
    <property type="component" value="Unassembled WGS sequence"/>
</dbReference>
<evidence type="ECO:0000313" key="2">
    <source>
        <dbReference type="Proteomes" id="UP000248039"/>
    </source>
</evidence>
<dbReference type="RefSeq" id="WP_110671867.1">
    <property type="nucleotide sequence ID" value="NZ_PYBW01000087.1"/>
</dbReference>
<dbReference type="GO" id="GO:0016301">
    <property type="term" value="F:kinase activity"/>
    <property type="evidence" value="ECO:0007669"/>
    <property type="project" value="UniProtKB-KW"/>
</dbReference>
<sequence>MADAEHTMVFITFDGKQPALDAFGEAKAVHGVQQAAVLVRTAEGLLDTPESWVRGAGTPTVATGIVGGLLGLFGGPIGVLLGWTAGTVLGGAAELKRFQTGAEGLLVFSKDLTEGHAMLIVEAHETDPALLDMVAEQHGGRVARRPAAEVEAEVKAAETAAEEAARAERGEL</sequence>
<evidence type="ECO:0000313" key="1">
    <source>
        <dbReference type="EMBL" id="PYC75822.1"/>
    </source>
</evidence>
<dbReference type="OrthoDB" id="3872846at2"/>
<comment type="caution">
    <text evidence="1">The sequence shown here is derived from an EMBL/GenBank/DDBJ whole genome shotgun (WGS) entry which is preliminary data.</text>
</comment>
<dbReference type="EMBL" id="PYBW01000087">
    <property type="protein sequence ID" value="PYC75822.1"/>
    <property type="molecule type" value="Genomic_DNA"/>
</dbReference>
<gene>
    <name evidence="1" type="ORF">C7C46_23390</name>
</gene>
<dbReference type="AlphaFoldDB" id="A0A2V4N144"/>
<proteinExistence type="predicted"/>
<keyword evidence="1" id="KW-0808">Transferase</keyword>
<keyword evidence="2" id="KW-1185">Reference proteome</keyword>